<dbReference type="InterPro" id="IPR017927">
    <property type="entry name" value="FAD-bd_FR_type"/>
</dbReference>
<feature type="binding site" evidence="9">
    <location>
        <position position="108"/>
    </location>
    <ligand>
        <name>FAD</name>
        <dbReference type="ChEBI" id="CHEBI:57692"/>
    </ligand>
</feature>
<dbReference type="EC" id="1.6.2.2" evidence="10"/>
<feature type="binding site" evidence="9">
    <location>
        <position position="110"/>
    </location>
    <ligand>
        <name>FAD</name>
        <dbReference type="ChEBI" id="CHEBI:57692"/>
    </ligand>
</feature>
<evidence type="ECO:0000259" key="11">
    <source>
        <dbReference type="PROSITE" id="PS51384"/>
    </source>
</evidence>
<evidence type="ECO:0000256" key="9">
    <source>
        <dbReference type="PIRSR" id="PIRSR601834-1"/>
    </source>
</evidence>
<evidence type="ECO:0000256" key="2">
    <source>
        <dbReference type="ARBA" id="ARBA00004572"/>
    </source>
</evidence>
<evidence type="ECO:0000256" key="4">
    <source>
        <dbReference type="ARBA" id="ARBA00022630"/>
    </source>
</evidence>
<dbReference type="Gene3D" id="2.40.30.10">
    <property type="entry name" value="Translation factors"/>
    <property type="match status" value="1"/>
</dbReference>
<sequence>MSRVASALQPLRQTRSSTIVGTIAVAGLGVALYARTMMDTAHADSGAPKKLFAGMAMTSLPVASSETVNHNTKRLRFQLPENTVSGFPITSAVLTLSWPKGQWTPVLRPYTPINSPDDPEVLELMVKHYPGGKASTHLHSLSPGDKLFFVTRIPGFSYKPNQFPQVTLIAGGAGITPIYQLASGILQNPEDKTRIDLIFGVNSDADVLMKEEFEAWEKQFPDRFKANYVVSKPNDGSPYDKGYVTKELLAKVSRTPSKESKVFVCGPPAMETALVGSRWQRGVLEELGYTKEQVHKF</sequence>
<organism evidence="12 13">
    <name type="scientific">Neoarthrinium moseri</name>
    <dbReference type="NCBI Taxonomy" id="1658444"/>
    <lineage>
        <taxon>Eukaryota</taxon>
        <taxon>Fungi</taxon>
        <taxon>Dikarya</taxon>
        <taxon>Ascomycota</taxon>
        <taxon>Pezizomycotina</taxon>
        <taxon>Sordariomycetes</taxon>
        <taxon>Xylariomycetidae</taxon>
        <taxon>Amphisphaeriales</taxon>
        <taxon>Apiosporaceae</taxon>
        <taxon>Neoarthrinium</taxon>
    </lineage>
</organism>
<comment type="similarity">
    <text evidence="3 10">Belongs to the flavoprotein pyridine nucleotide cytochrome reductase family.</text>
</comment>
<keyword evidence="8" id="KW-0472">Membrane</keyword>
<evidence type="ECO:0000256" key="6">
    <source>
        <dbReference type="ARBA" id="ARBA00023002"/>
    </source>
</evidence>
<keyword evidence="7 10" id="KW-0520">NAD</keyword>
<evidence type="ECO:0000256" key="10">
    <source>
        <dbReference type="RuleBase" id="RU361226"/>
    </source>
</evidence>
<dbReference type="PRINTS" id="PR00406">
    <property type="entry name" value="CYTB5RDTASE"/>
</dbReference>
<reference evidence="12" key="1">
    <citation type="submission" date="2021-03" db="EMBL/GenBank/DDBJ databases">
        <title>Revisited historic fungal species revealed as producer of novel bioactive compounds through whole genome sequencing and comparative genomics.</title>
        <authorList>
            <person name="Vignolle G.A."/>
            <person name="Hochenegger N."/>
            <person name="Mach R.L."/>
            <person name="Mach-Aigner A.R."/>
            <person name="Javad Rahimi M."/>
            <person name="Salim K.A."/>
            <person name="Chan C.M."/>
            <person name="Lim L.B.L."/>
            <person name="Cai F."/>
            <person name="Druzhinina I.S."/>
            <person name="U'Ren J.M."/>
            <person name="Derntl C."/>
        </authorList>
    </citation>
    <scope>NUCLEOTIDE SEQUENCE</scope>
    <source>
        <strain evidence="12">TUCIM 5799</strain>
    </source>
</reference>
<keyword evidence="4 9" id="KW-0285">Flavoprotein</keyword>
<dbReference type="InterPro" id="IPR039261">
    <property type="entry name" value="FNR_nucleotide-bd"/>
</dbReference>
<accession>A0A9Q0AQF3</accession>
<evidence type="ECO:0000256" key="7">
    <source>
        <dbReference type="ARBA" id="ARBA00023027"/>
    </source>
</evidence>
<evidence type="ECO:0000256" key="5">
    <source>
        <dbReference type="ARBA" id="ARBA00022827"/>
    </source>
</evidence>
<name>A0A9Q0AQF3_9PEZI</name>
<evidence type="ECO:0000313" key="12">
    <source>
        <dbReference type="EMBL" id="KAI1868912.1"/>
    </source>
</evidence>
<dbReference type="PANTHER" id="PTHR19370">
    <property type="entry name" value="NADH-CYTOCHROME B5 REDUCTASE"/>
    <property type="match status" value="1"/>
</dbReference>
<dbReference type="InterPro" id="IPR001433">
    <property type="entry name" value="OxRdtase_FAD/NAD-bd"/>
</dbReference>
<dbReference type="InterPro" id="IPR008333">
    <property type="entry name" value="Cbr1-like_FAD-bd_dom"/>
</dbReference>
<dbReference type="GO" id="GO:0005741">
    <property type="term" value="C:mitochondrial outer membrane"/>
    <property type="evidence" value="ECO:0007669"/>
    <property type="project" value="UniProtKB-SubCell"/>
</dbReference>
<comment type="caution">
    <text evidence="12">The sequence shown here is derived from an EMBL/GenBank/DDBJ whole genome shotgun (WGS) entry which is preliminary data.</text>
</comment>
<dbReference type="Gene3D" id="3.40.50.80">
    <property type="entry name" value="Nucleotide-binding domain of ferredoxin-NADP reductase (FNR) module"/>
    <property type="match status" value="1"/>
</dbReference>
<evidence type="ECO:0000256" key="8">
    <source>
        <dbReference type="ARBA" id="ARBA00023136"/>
    </source>
</evidence>
<dbReference type="InterPro" id="IPR017938">
    <property type="entry name" value="Riboflavin_synthase-like_b-brl"/>
</dbReference>
<gene>
    <name evidence="12" type="ORF">JX265_006891</name>
</gene>
<evidence type="ECO:0000313" key="13">
    <source>
        <dbReference type="Proteomes" id="UP000829685"/>
    </source>
</evidence>
<comment type="subcellular location">
    <subcellularLocation>
        <location evidence="2">Mitochondrion outer membrane</location>
        <topology evidence="2">Single-pass membrane protein</topology>
    </subcellularLocation>
</comment>
<dbReference type="CDD" id="cd06183">
    <property type="entry name" value="cyt_b5_reduct_like"/>
    <property type="match status" value="1"/>
</dbReference>
<dbReference type="Pfam" id="PF00175">
    <property type="entry name" value="NAD_binding_1"/>
    <property type="match status" value="1"/>
</dbReference>
<dbReference type="SUPFAM" id="SSF52343">
    <property type="entry name" value="Ferredoxin reductase-like, C-terminal NADP-linked domain"/>
    <property type="match status" value="1"/>
</dbReference>
<dbReference type="FunFam" id="3.40.50.80:FF:000009">
    <property type="entry name" value="NADH-cytochrome b5 reductase"/>
    <property type="match status" value="1"/>
</dbReference>
<dbReference type="GO" id="GO:0090524">
    <property type="term" value="F:cytochrome-b5 reductase activity, acting on NADH"/>
    <property type="evidence" value="ECO:0007669"/>
    <property type="project" value="UniProtKB-EC"/>
</dbReference>
<feature type="binding site" evidence="9">
    <location>
        <position position="176"/>
    </location>
    <ligand>
        <name>FAD</name>
        <dbReference type="ChEBI" id="CHEBI:57692"/>
    </ligand>
</feature>
<feature type="binding site" evidence="9">
    <location>
        <position position="135"/>
    </location>
    <ligand>
        <name>FAD</name>
        <dbReference type="ChEBI" id="CHEBI:57692"/>
    </ligand>
</feature>
<evidence type="ECO:0000256" key="3">
    <source>
        <dbReference type="ARBA" id="ARBA00006105"/>
    </source>
</evidence>
<dbReference type="Proteomes" id="UP000829685">
    <property type="component" value="Unassembled WGS sequence"/>
</dbReference>
<dbReference type="GO" id="GO:0006696">
    <property type="term" value="P:ergosterol biosynthetic process"/>
    <property type="evidence" value="ECO:0007669"/>
    <property type="project" value="TreeGrafter"/>
</dbReference>
<evidence type="ECO:0000256" key="1">
    <source>
        <dbReference type="ARBA" id="ARBA00001974"/>
    </source>
</evidence>
<proteinExistence type="inferred from homology"/>
<dbReference type="Pfam" id="PF00970">
    <property type="entry name" value="FAD_binding_6"/>
    <property type="match status" value="1"/>
</dbReference>
<dbReference type="PANTHER" id="PTHR19370:SF101">
    <property type="entry name" value="NADH-CYTOCHROME B5 REDUCTASE"/>
    <property type="match status" value="1"/>
</dbReference>
<keyword evidence="13" id="KW-1185">Reference proteome</keyword>
<dbReference type="SUPFAM" id="SSF63380">
    <property type="entry name" value="Riboflavin synthase domain-like"/>
    <property type="match status" value="1"/>
</dbReference>
<dbReference type="InterPro" id="IPR001834">
    <property type="entry name" value="CBR-like"/>
</dbReference>
<feature type="binding site" evidence="9">
    <location>
        <position position="109"/>
    </location>
    <ligand>
        <name>FAD</name>
        <dbReference type="ChEBI" id="CHEBI:57692"/>
    </ligand>
</feature>
<keyword evidence="6 10" id="KW-0560">Oxidoreductase</keyword>
<feature type="binding site" evidence="9">
    <location>
        <position position="133"/>
    </location>
    <ligand>
        <name>FAD</name>
        <dbReference type="ChEBI" id="CHEBI:57692"/>
    </ligand>
</feature>
<keyword evidence="5 9" id="KW-0274">FAD</keyword>
<protein>
    <recommendedName>
        <fullName evidence="10">NADH-cytochrome b5 reductase</fullName>
        <ecNumber evidence="10">1.6.2.2</ecNumber>
    </recommendedName>
</protein>
<feature type="binding site" evidence="9">
    <location>
        <position position="127"/>
    </location>
    <ligand>
        <name>FAD</name>
        <dbReference type="ChEBI" id="CHEBI:57692"/>
    </ligand>
</feature>
<dbReference type="PROSITE" id="PS51384">
    <property type="entry name" value="FAD_FR"/>
    <property type="match status" value="1"/>
</dbReference>
<dbReference type="EMBL" id="JAFIMR010000016">
    <property type="protein sequence ID" value="KAI1868912.1"/>
    <property type="molecule type" value="Genomic_DNA"/>
</dbReference>
<dbReference type="InterPro" id="IPR001709">
    <property type="entry name" value="Flavoprot_Pyr_Nucl_cyt_Rdtase"/>
</dbReference>
<dbReference type="AlphaFoldDB" id="A0A9Q0AQF3"/>
<feature type="domain" description="FAD-binding FR-type" evidence="11">
    <location>
        <begin position="55"/>
        <end position="161"/>
    </location>
</feature>
<comment type="catalytic activity">
    <reaction evidence="10">
        <text>2 Fe(III)-[cytochrome b5] + NADH = 2 Fe(II)-[cytochrome b5] + NAD(+) + H(+)</text>
        <dbReference type="Rhea" id="RHEA:46680"/>
        <dbReference type="Rhea" id="RHEA-COMP:10438"/>
        <dbReference type="Rhea" id="RHEA-COMP:10439"/>
        <dbReference type="ChEBI" id="CHEBI:15378"/>
        <dbReference type="ChEBI" id="CHEBI:29033"/>
        <dbReference type="ChEBI" id="CHEBI:29034"/>
        <dbReference type="ChEBI" id="CHEBI:57540"/>
        <dbReference type="ChEBI" id="CHEBI:57945"/>
        <dbReference type="EC" id="1.6.2.2"/>
    </reaction>
</comment>
<comment type="cofactor">
    <cofactor evidence="1 9 10">
        <name>FAD</name>
        <dbReference type="ChEBI" id="CHEBI:57692"/>
    </cofactor>
</comment>
<dbReference type="PRINTS" id="PR00371">
    <property type="entry name" value="FPNCR"/>
</dbReference>